<gene>
    <name evidence="1" type="ORF">DEO72_LG5g2177</name>
</gene>
<keyword evidence="2" id="KW-1185">Reference proteome</keyword>
<evidence type="ECO:0000313" key="1">
    <source>
        <dbReference type="EMBL" id="QCD94098.1"/>
    </source>
</evidence>
<evidence type="ECO:0000313" key="2">
    <source>
        <dbReference type="Proteomes" id="UP000501690"/>
    </source>
</evidence>
<protein>
    <submittedName>
        <fullName evidence="1">Uncharacterized protein</fullName>
    </submittedName>
</protein>
<sequence>MDQGWQCNCYQASREKKLGLSSETEVETTLQWRPVLSSWKLNSLVEMWLQAKE</sequence>
<proteinExistence type="predicted"/>
<organism evidence="1 2">
    <name type="scientific">Vigna unguiculata</name>
    <name type="common">Cowpea</name>
    <dbReference type="NCBI Taxonomy" id="3917"/>
    <lineage>
        <taxon>Eukaryota</taxon>
        <taxon>Viridiplantae</taxon>
        <taxon>Streptophyta</taxon>
        <taxon>Embryophyta</taxon>
        <taxon>Tracheophyta</taxon>
        <taxon>Spermatophyta</taxon>
        <taxon>Magnoliopsida</taxon>
        <taxon>eudicotyledons</taxon>
        <taxon>Gunneridae</taxon>
        <taxon>Pentapetalae</taxon>
        <taxon>rosids</taxon>
        <taxon>fabids</taxon>
        <taxon>Fabales</taxon>
        <taxon>Fabaceae</taxon>
        <taxon>Papilionoideae</taxon>
        <taxon>50 kb inversion clade</taxon>
        <taxon>NPAAA clade</taxon>
        <taxon>indigoferoid/millettioid clade</taxon>
        <taxon>Phaseoleae</taxon>
        <taxon>Vigna</taxon>
    </lineage>
</organism>
<name>A0A4D6M0H2_VIGUN</name>
<dbReference type="AlphaFoldDB" id="A0A4D6M0H2"/>
<dbReference type="Proteomes" id="UP000501690">
    <property type="component" value="Linkage Group LG5"/>
</dbReference>
<dbReference type="EMBL" id="CP039349">
    <property type="protein sequence ID" value="QCD94098.1"/>
    <property type="molecule type" value="Genomic_DNA"/>
</dbReference>
<accession>A0A4D6M0H2</accession>
<reference evidence="1 2" key="1">
    <citation type="submission" date="2019-04" db="EMBL/GenBank/DDBJ databases">
        <title>An improved genome assembly and genetic linkage map for asparagus bean, Vigna unguiculata ssp. sesquipedialis.</title>
        <authorList>
            <person name="Xia Q."/>
            <person name="Zhang R."/>
            <person name="Dong Y."/>
        </authorList>
    </citation>
    <scope>NUCLEOTIDE SEQUENCE [LARGE SCALE GENOMIC DNA]</scope>
    <source>
        <tissue evidence="1">Leaf</tissue>
    </source>
</reference>